<dbReference type="SUPFAM" id="SSF49562">
    <property type="entry name" value="C2 domain (Calcium/lipid-binding domain, CaLB)"/>
    <property type="match status" value="1"/>
</dbReference>
<reference evidence="3" key="1">
    <citation type="journal article" date="2023" name="Commun. Biol.">
        <title>Genome analysis of Parmales, the sister group of diatoms, reveals the evolutionary specialization of diatoms from phago-mixotrophs to photoautotrophs.</title>
        <authorList>
            <person name="Ban H."/>
            <person name="Sato S."/>
            <person name="Yoshikawa S."/>
            <person name="Yamada K."/>
            <person name="Nakamura Y."/>
            <person name="Ichinomiya M."/>
            <person name="Sato N."/>
            <person name="Blanc-Mathieu R."/>
            <person name="Endo H."/>
            <person name="Kuwata A."/>
            <person name="Ogata H."/>
        </authorList>
    </citation>
    <scope>NUCLEOTIDE SEQUENCE [LARGE SCALE GENOMIC DNA]</scope>
</reference>
<dbReference type="AlphaFoldDB" id="A0A9W7L6B9"/>
<dbReference type="Proteomes" id="UP001165065">
    <property type="component" value="Unassembled WGS sequence"/>
</dbReference>
<gene>
    <name evidence="2" type="ORF">TrCOL_g7815</name>
</gene>
<comment type="caution">
    <text evidence="2">The sequence shown here is derived from an EMBL/GenBank/DDBJ whole genome shotgun (WGS) entry which is preliminary data.</text>
</comment>
<dbReference type="OrthoDB" id="10255964at2759"/>
<dbReference type="InterPro" id="IPR000008">
    <property type="entry name" value="C2_dom"/>
</dbReference>
<evidence type="ECO:0000259" key="1">
    <source>
        <dbReference type="Pfam" id="PF00168"/>
    </source>
</evidence>
<accession>A0A9W7L6B9</accession>
<name>A0A9W7L6B9_9STRA</name>
<dbReference type="InterPro" id="IPR035892">
    <property type="entry name" value="C2_domain_sf"/>
</dbReference>
<dbReference type="Gene3D" id="2.60.40.150">
    <property type="entry name" value="C2 domain"/>
    <property type="match status" value="1"/>
</dbReference>
<evidence type="ECO:0000313" key="3">
    <source>
        <dbReference type="Proteomes" id="UP001165065"/>
    </source>
</evidence>
<feature type="domain" description="C2" evidence="1">
    <location>
        <begin position="26"/>
        <end position="100"/>
    </location>
</feature>
<sequence length="101" mass="11639">MFPIRTKKGKPAGELRGFFDFYVPVELEIVVKEGRNMYNPNLLGKSDPYLQFITYSQCDLGTKTERSTTCRYGGKTPNWKGQSIKMKLVDHAELKIVCWDD</sequence>
<evidence type="ECO:0000313" key="2">
    <source>
        <dbReference type="EMBL" id="GMI35535.1"/>
    </source>
</evidence>
<keyword evidence="3" id="KW-1185">Reference proteome</keyword>
<dbReference type="Pfam" id="PF00168">
    <property type="entry name" value="C2"/>
    <property type="match status" value="1"/>
</dbReference>
<proteinExistence type="predicted"/>
<dbReference type="EMBL" id="BRYA01000913">
    <property type="protein sequence ID" value="GMI35535.1"/>
    <property type="molecule type" value="Genomic_DNA"/>
</dbReference>
<organism evidence="2 3">
    <name type="scientific">Triparma columacea</name>
    <dbReference type="NCBI Taxonomy" id="722753"/>
    <lineage>
        <taxon>Eukaryota</taxon>
        <taxon>Sar</taxon>
        <taxon>Stramenopiles</taxon>
        <taxon>Ochrophyta</taxon>
        <taxon>Bolidophyceae</taxon>
        <taxon>Parmales</taxon>
        <taxon>Triparmaceae</taxon>
        <taxon>Triparma</taxon>
    </lineage>
</organism>
<protein>
    <recommendedName>
        <fullName evidence="1">C2 domain-containing protein</fullName>
    </recommendedName>
</protein>
<feature type="non-terminal residue" evidence="2">
    <location>
        <position position="101"/>
    </location>
</feature>